<dbReference type="Proteomes" id="UP001596495">
    <property type="component" value="Unassembled WGS sequence"/>
</dbReference>
<proteinExistence type="predicted"/>
<dbReference type="RefSeq" id="WP_382257978.1">
    <property type="nucleotide sequence ID" value="NZ_JBHTBX010000008.1"/>
</dbReference>
<dbReference type="EMBL" id="JBHTBX010000008">
    <property type="protein sequence ID" value="MFC7435380.1"/>
    <property type="molecule type" value="Genomic_DNA"/>
</dbReference>
<dbReference type="PROSITE" id="PS51007">
    <property type="entry name" value="CYTC"/>
    <property type="match status" value="3"/>
</dbReference>
<dbReference type="PANTHER" id="PTHR35008:SF4">
    <property type="entry name" value="BLL4482 PROTEIN"/>
    <property type="match status" value="1"/>
</dbReference>
<keyword evidence="2 4" id="KW-0479">Metal-binding</keyword>
<accession>A0ABW2RBD0</accession>
<dbReference type="InterPro" id="IPR051459">
    <property type="entry name" value="Cytochrome_c-type_DH"/>
</dbReference>
<gene>
    <name evidence="6" type="ORF">ACFQNJ_12780</name>
</gene>
<dbReference type="InterPro" id="IPR036909">
    <property type="entry name" value="Cyt_c-like_dom_sf"/>
</dbReference>
<keyword evidence="3 4" id="KW-0408">Iron</keyword>
<dbReference type="InterPro" id="IPR009056">
    <property type="entry name" value="Cyt_c-like_dom"/>
</dbReference>
<evidence type="ECO:0000256" key="4">
    <source>
        <dbReference type="PROSITE-ProRule" id="PRU00433"/>
    </source>
</evidence>
<reference evidence="7" key="1">
    <citation type="journal article" date="2019" name="Int. J. Syst. Evol. Microbiol.">
        <title>The Global Catalogue of Microorganisms (GCM) 10K type strain sequencing project: providing services to taxonomists for standard genome sequencing and annotation.</title>
        <authorList>
            <consortium name="The Broad Institute Genomics Platform"/>
            <consortium name="The Broad Institute Genome Sequencing Center for Infectious Disease"/>
            <person name="Wu L."/>
            <person name="Ma J."/>
        </authorList>
    </citation>
    <scope>NUCLEOTIDE SEQUENCE [LARGE SCALE GENOMIC DNA]</scope>
    <source>
        <strain evidence="7">CCUG 54518</strain>
    </source>
</reference>
<dbReference type="PANTHER" id="PTHR35008">
    <property type="entry name" value="BLL4482 PROTEIN-RELATED"/>
    <property type="match status" value="1"/>
</dbReference>
<feature type="domain" description="Cytochrome c" evidence="5">
    <location>
        <begin position="315"/>
        <end position="405"/>
    </location>
</feature>
<evidence type="ECO:0000313" key="6">
    <source>
        <dbReference type="EMBL" id="MFC7435380.1"/>
    </source>
</evidence>
<keyword evidence="1 4" id="KW-0349">Heme</keyword>
<dbReference type="Pfam" id="PF00034">
    <property type="entry name" value="Cytochrom_C"/>
    <property type="match status" value="3"/>
</dbReference>
<evidence type="ECO:0000256" key="1">
    <source>
        <dbReference type="ARBA" id="ARBA00022617"/>
    </source>
</evidence>
<keyword evidence="7" id="KW-1185">Reference proteome</keyword>
<name>A0ABW2RBD0_9BURK</name>
<evidence type="ECO:0000256" key="2">
    <source>
        <dbReference type="ARBA" id="ARBA00022723"/>
    </source>
</evidence>
<dbReference type="Gene3D" id="1.10.760.10">
    <property type="entry name" value="Cytochrome c-like domain"/>
    <property type="match status" value="3"/>
</dbReference>
<evidence type="ECO:0000256" key="3">
    <source>
        <dbReference type="ARBA" id="ARBA00023004"/>
    </source>
</evidence>
<protein>
    <submittedName>
        <fullName evidence="6">C-type cytochrome</fullName>
    </submittedName>
</protein>
<comment type="caution">
    <text evidence="6">The sequence shown here is derived from an EMBL/GenBank/DDBJ whole genome shotgun (WGS) entry which is preliminary data.</text>
</comment>
<dbReference type="SUPFAM" id="SSF46626">
    <property type="entry name" value="Cytochrome c"/>
    <property type="match status" value="3"/>
</dbReference>
<evidence type="ECO:0000313" key="7">
    <source>
        <dbReference type="Proteomes" id="UP001596495"/>
    </source>
</evidence>
<dbReference type="InterPro" id="IPR014353">
    <property type="entry name" value="Membr-bd_ADH_cyt_c"/>
</dbReference>
<feature type="domain" description="Cytochrome c" evidence="5">
    <location>
        <begin position="192"/>
        <end position="300"/>
    </location>
</feature>
<organism evidence="6 7">
    <name type="scientific">Hydrogenophaga bisanensis</name>
    <dbReference type="NCBI Taxonomy" id="439611"/>
    <lineage>
        <taxon>Bacteria</taxon>
        <taxon>Pseudomonadati</taxon>
        <taxon>Pseudomonadota</taxon>
        <taxon>Betaproteobacteria</taxon>
        <taxon>Burkholderiales</taxon>
        <taxon>Comamonadaceae</taxon>
        <taxon>Hydrogenophaga</taxon>
    </lineage>
</organism>
<dbReference type="PIRSF" id="PIRSF000018">
    <property type="entry name" value="Mb_ADH_cyt_c"/>
    <property type="match status" value="1"/>
</dbReference>
<sequence>MNTRHPLRVVAAVLAAAVLLLGALIGMELSATALPPQTGDLPMADDATVARGAYLARAGNCVACHTARGGEPYAGGHPIRTPYGTLVGGNLTPDRETGLGNWSPQAFRRALHEGISRDGRLLYPAFPYAHTTRLSDPDADALYAYLRSVPAVARANEPHDLRFPYNTPVALALWRLLNFEPGRQMEDATRSAEWNRGAYLTEGVAHCAACHSPRDALGGTGLALAGGLMPDGRWYAPSLLDPAEAGVQDWPASRIAALLKNGSIDSATVMGPMAEVVFHGTSHLDEADLQAIATYLRELPAQPARRPDFEHADEGLMRLGAKVYKQHCADCHGAQGQGAPGAYLPLAGNRAVLAGSAVNTIQAILSGGFSPATAGNPQPYGMPPFRTILSDTEVAAVASFIRQSWGNRAGPVSSLDVQRVR</sequence>
<feature type="domain" description="Cytochrome c" evidence="5">
    <location>
        <begin position="47"/>
        <end position="150"/>
    </location>
</feature>
<evidence type="ECO:0000259" key="5">
    <source>
        <dbReference type="PROSITE" id="PS51007"/>
    </source>
</evidence>